<keyword evidence="2" id="KW-0255">Endonuclease</keyword>
<protein>
    <submittedName>
        <fullName evidence="2">HNH endonuclease</fullName>
    </submittedName>
</protein>
<proteinExistence type="predicted"/>
<dbReference type="EMBL" id="CP043732">
    <property type="protein sequence ID" value="QMU97987.1"/>
    <property type="molecule type" value="Genomic_DNA"/>
</dbReference>
<accession>A0A7D8AM96</accession>
<dbReference type="InterPro" id="IPR002711">
    <property type="entry name" value="HNH"/>
</dbReference>
<dbReference type="SMART" id="SM00507">
    <property type="entry name" value="HNHc"/>
    <property type="match status" value="1"/>
</dbReference>
<sequence>MIQHGPGTYADPSLPAESWGGRKAQQYVELTLLTYGDICINCGLPGSNSADHVIPRSKGGAVYDIDNLGPSHRRCNYSRQDKPLRPVGIPVESGLAFFKT</sequence>
<dbReference type="InterPro" id="IPR003615">
    <property type="entry name" value="HNH_nuc"/>
</dbReference>
<evidence type="ECO:0000313" key="3">
    <source>
        <dbReference type="Proteomes" id="UP000515708"/>
    </source>
</evidence>
<dbReference type="GO" id="GO:0008270">
    <property type="term" value="F:zinc ion binding"/>
    <property type="evidence" value="ECO:0007669"/>
    <property type="project" value="InterPro"/>
</dbReference>
<dbReference type="Gene3D" id="1.10.30.50">
    <property type="match status" value="1"/>
</dbReference>
<feature type="domain" description="HNH nuclease" evidence="1">
    <location>
        <begin position="27"/>
        <end position="77"/>
    </location>
</feature>
<keyword evidence="2" id="KW-0378">Hydrolase</keyword>
<dbReference type="CDD" id="cd00085">
    <property type="entry name" value="HNHc"/>
    <property type="match status" value="1"/>
</dbReference>
<dbReference type="GO" id="GO:0003676">
    <property type="term" value="F:nucleic acid binding"/>
    <property type="evidence" value="ECO:0007669"/>
    <property type="project" value="InterPro"/>
</dbReference>
<dbReference type="Pfam" id="PF01844">
    <property type="entry name" value="HNH"/>
    <property type="match status" value="1"/>
</dbReference>
<dbReference type="AlphaFoldDB" id="A0A7D8AM96"/>
<name>A0A7D8AM96_9MICO</name>
<evidence type="ECO:0000313" key="2">
    <source>
        <dbReference type="EMBL" id="QMU97987.1"/>
    </source>
</evidence>
<organism evidence="2 3">
    <name type="scientific">Microbacterium esteraromaticum</name>
    <dbReference type="NCBI Taxonomy" id="57043"/>
    <lineage>
        <taxon>Bacteria</taxon>
        <taxon>Bacillati</taxon>
        <taxon>Actinomycetota</taxon>
        <taxon>Actinomycetes</taxon>
        <taxon>Micrococcales</taxon>
        <taxon>Microbacteriaceae</taxon>
        <taxon>Microbacterium</taxon>
    </lineage>
</organism>
<dbReference type="GO" id="GO:0004519">
    <property type="term" value="F:endonuclease activity"/>
    <property type="evidence" value="ECO:0007669"/>
    <property type="project" value="UniProtKB-KW"/>
</dbReference>
<keyword evidence="2" id="KW-0540">Nuclease</keyword>
<gene>
    <name evidence="2" type="ORF">FVO59_12825</name>
</gene>
<dbReference type="RefSeq" id="WP_182252997.1">
    <property type="nucleotide sequence ID" value="NZ_CP043732.1"/>
</dbReference>
<dbReference type="Proteomes" id="UP000515708">
    <property type="component" value="Chromosome"/>
</dbReference>
<reference evidence="2 3" key="1">
    <citation type="journal article" date="2020" name="Front. Microbiol.">
        <title>Design of Bacterial Strain-Specific qPCR Assays Using NGS Data and Publicly Available Resources and Its Application to Track Biocontrol Strains.</title>
        <authorList>
            <person name="Hernandez I."/>
            <person name="Sant C."/>
            <person name="Martinez R."/>
            <person name="Fernandez C."/>
        </authorList>
    </citation>
    <scope>NUCLEOTIDE SEQUENCE [LARGE SCALE GENOMIC DNA]</scope>
    <source>
        <strain evidence="2 3">B24</strain>
    </source>
</reference>
<evidence type="ECO:0000259" key="1">
    <source>
        <dbReference type="SMART" id="SM00507"/>
    </source>
</evidence>